<dbReference type="EMBL" id="CAJNOQ010048638">
    <property type="protein sequence ID" value="CAF1644314.1"/>
    <property type="molecule type" value="Genomic_DNA"/>
</dbReference>
<reference evidence="1" key="1">
    <citation type="submission" date="2021-02" db="EMBL/GenBank/DDBJ databases">
        <authorList>
            <person name="Nowell W R."/>
        </authorList>
    </citation>
    <scope>NUCLEOTIDE SEQUENCE</scope>
</reference>
<organism evidence="1 3">
    <name type="scientific">Didymodactylos carnosus</name>
    <dbReference type="NCBI Taxonomy" id="1234261"/>
    <lineage>
        <taxon>Eukaryota</taxon>
        <taxon>Metazoa</taxon>
        <taxon>Spiralia</taxon>
        <taxon>Gnathifera</taxon>
        <taxon>Rotifera</taxon>
        <taxon>Eurotatoria</taxon>
        <taxon>Bdelloidea</taxon>
        <taxon>Philodinida</taxon>
        <taxon>Philodinidae</taxon>
        <taxon>Didymodactylos</taxon>
    </lineage>
</organism>
<evidence type="ECO:0000313" key="2">
    <source>
        <dbReference type="EMBL" id="CAF4561439.1"/>
    </source>
</evidence>
<evidence type="ECO:0000313" key="1">
    <source>
        <dbReference type="EMBL" id="CAF1644314.1"/>
    </source>
</evidence>
<accession>A0A816E2F5</accession>
<sequence length="156" mass="18169">MTTCYVYKGCTTKFNTIKKKNNNNTNVRPQQQFGTNPWTNHSNNVLYGQSQATTTTSFIEKLHDSMSTIIVQQKELDAKMENKFSTLAQEFDEYFKEVNVIKECLNKWIGPLVCVLTDYVYKQAKHMNVKQLLQQPYNHLVRYLENVKTTQLATSK</sequence>
<dbReference type="Proteomes" id="UP000663829">
    <property type="component" value="Unassembled WGS sequence"/>
</dbReference>
<comment type="caution">
    <text evidence="1">The sequence shown here is derived from an EMBL/GenBank/DDBJ whole genome shotgun (WGS) entry which is preliminary data.</text>
</comment>
<keyword evidence="3" id="KW-1185">Reference proteome</keyword>
<dbReference type="EMBL" id="CAJOBC010118060">
    <property type="protein sequence ID" value="CAF4561439.1"/>
    <property type="molecule type" value="Genomic_DNA"/>
</dbReference>
<evidence type="ECO:0000313" key="3">
    <source>
        <dbReference type="Proteomes" id="UP000663829"/>
    </source>
</evidence>
<protein>
    <submittedName>
        <fullName evidence="1">Uncharacterized protein</fullName>
    </submittedName>
</protein>
<dbReference type="AlphaFoldDB" id="A0A816E2F5"/>
<gene>
    <name evidence="1" type="ORF">GPM918_LOCUS45135</name>
    <name evidence="2" type="ORF">SRO942_LOCUS47402</name>
</gene>
<dbReference type="Proteomes" id="UP000681722">
    <property type="component" value="Unassembled WGS sequence"/>
</dbReference>
<proteinExistence type="predicted"/>
<name>A0A816E2F5_9BILA</name>